<dbReference type="AlphaFoldDB" id="A0A9P5X0W1"/>
<dbReference type="PANTHER" id="PTHR43918:SF4">
    <property type="entry name" value="CARBOXYLIC ESTER HYDROLASE"/>
    <property type="match status" value="1"/>
</dbReference>
<dbReference type="SUPFAM" id="SSF53474">
    <property type="entry name" value="alpha/beta-Hydrolases"/>
    <property type="match status" value="1"/>
</dbReference>
<dbReference type="Proteomes" id="UP000807342">
    <property type="component" value="Unassembled WGS sequence"/>
</dbReference>
<evidence type="ECO:0000256" key="1">
    <source>
        <dbReference type="ARBA" id="ARBA00005964"/>
    </source>
</evidence>
<dbReference type="InterPro" id="IPR019826">
    <property type="entry name" value="Carboxylesterase_B_AS"/>
</dbReference>
<feature type="domain" description="Carboxylesterase type B" evidence="4">
    <location>
        <begin position="25"/>
        <end position="505"/>
    </location>
</feature>
<dbReference type="InterPro" id="IPR002018">
    <property type="entry name" value="CarbesteraseB"/>
</dbReference>
<proteinExistence type="inferred from homology"/>
<name>A0A9P5X0W1_9AGAR</name>
<dbReference type="PANTHER" id="PTHR43918">
    <property type="entry name" value="ACETYLCHOLINESTERASE"/>
    <property type="match status" value="1"/>
</dbReference>
<keyword evidence="2 3" id="KW-0378">Hydrolase</keyword>
<comment type="caution">
    <text evidence="5">The sequence shown here is derived from an EMBL/GenBank/DDBJ whole genome shotgun (WGS) entry which is preliminary data.</text>
</comment>
<evidence type="ECO:0000259" key="4">
    <source>
        <dbReference type="Pfam" id="PF00135"/>
    </source>
</evidence>
<reference evidence="5" key="1">
    <citation type="submission" date="2020-11" db="EMBL/GenBank/DDBJ databases">
        <authorList>
            <consortium name="DOE Joint Genome Institute"/>
            <person name="Ahrendt S."/>
            <person name="Riley R."/>
            <person name="Andreopoulos W."/>
            <person name="Labutti K."/>
            <person name="Pangilinan J."/>
            <person name="Ruiz-Duenas F.J."/>
            <person name="Barrasa J.M."/>
            <person name="Sanchez-Garcia M."/>
            <person name="Camarero S."/>
            <person name="Miyauchi S."/>
            <person name="Serrano A."/>
            <person name="Linde D."/>
            <person name="Babiker R."/>
            <person name="Drula E."/>
            <person name="Ayuso-Fernandez I."/>
            <person name="Pacheco R."/>
            <person name="Padilla G."/>
            <person name="Ferreira P."/>
            <person name="Barriuso J."/>
            <person name="Kellner H."/>
            <person name="Castanera R."/>
            <person name="Alfaro M."/>
            <person name="Ramirez L."/>
            <person name="Pisabarro A.G."/>
            <person name="Kuo A."/>
            <person name="Tritt A."/>
            <person name="Lipzen A."/>
            <person name="He G."/>
            <person name="Yan M."/>
            <person name="Ng V."/>
            <person name="Cullen D."/>
            <person name="Martin F."/>
            <person name="Rosso M.-N."/>
            <person name="Henrissat B."/>
            <person name="Hibbett D."/>
            <person name="Martinez A.T."/>
            <person name="Grigoriev I.V."/>
        </authorList>
    </citation>
    <scope>NUCLEOTIDE SEQUENCE</scope>
    <source>
        <strain evidence="5">MF-IS2</strain>
    </source>
</reference>
<sequence length="549" mass="59930">MFTPASLFSRILQFFLVAPSLVEPIVSLGDATVVGISHGQGITQAFLGIPFATAPRFNLPVPVGSYSGQIDATEYGPACIQQNVTATATKAMLDIMAQRNIRIPVPENQSEECLSINVIRPATATPNSQLPVVAWIYGGGFLIGDSETWDTMGRLMVEKSIENREDVIFVSFNYRVSAYGFLAGSQVKTDRAGNIGLRDQRAALHWVQKYISSFGGDPSKVILWGQSAGGTSAIFQMLAHDGNNSGLFRGVFSQSGAPLPVGDITNGQDHFDDLAEKAGCGGEADKLLCLRTVSLKDIRAAVDATDSFFSNKSLVLSWPPRADGEFLTDTPYKLIQDGKIAQVPLVAGNVDDEGTLFSLSTVYQILTAPKFISWVEAIWAPDMTEAESQNLTTQYPNNIFAGSPFNTGILNALNTQYKRVAAFQGDIIFQAPRRFFAQELSKAGSNVWVYLSQQYKKAPILGSSHGSDVNVTSHVYLMNEYVPKFANYLNPNLGGNVTVWPTYDHTDPKLYLFPKQDDKGNKPPPQVADDNHRSLPFAFLTELAKKYPL</sequence>
<dbReference type="InterPro" id="IPR029058">
    <property type="entry name" value="AB_hydrolase_fold"/>
</dbReference>
<dbReference type="Pfam" id="PF00135">
    <property type="entry name" value="COesterase"/>
    <property type="match status" value="1"/>
</dbReference>
<accession>A0A9P5X0W1</accession>
<gene>
    <name evidence="5" type="ORF">P691DRAFT_766150</name>
</gene>
<dbReference type="InterPro" id="IPR050654">
    <property type="entry name" value="AChE-related_enzymes"/>
</dbReference>
<dbReference type="GO" id="GO:0052689">
    <property type="term" value="F:carboxylic ester hydrolase activity"/>
    <property type="evidence" value="ECO:0007669"/>
    <property type="project" value="TreeGrafter"/>
</dbReference>
<dbReference type="EC" id="3.1.1.-" evidence="3"/>
<feature type="signal peptide" evidence="3">
    <location>
        <begin position="1"/>
        <end position="24"/>
    </location>
</feature>
<organism evidence="5 6">
    <name type="scientific">Macrolepiota fuliginosa MF-IS2</name>
    <dbReference type="NCBI Taxonomy" id="1400762"/>
    <lineage>
        <taxon>Eukaryota</taxon>
        <taxon>Fungi</taxon>
        <taxon>Dikarya</taxon>
        <taxon>Basidiomycota</taxon>
        <taxon>Agaricomycotina</taxon>
        <taxon>Agaricomycetes</taxon>
        <taxon>Agaricomycetidae</taxon>
        <taxon>Agaricales</taxon>
        <taxon>Agaricineae</taxon>
        <taxon>Agaricaceae</taxon>
        <taxon>Macrolepiota</taxon>
    </lineage>
</organism>
<evidence type="ECO:0000256" key="3">
    <source>
        <dbReference type="RuleBase" id="RU361235"/>
    </source>
</evidence>
<evidence type="ECO:0000256" key="2">
    <source>
        <dbReference type="ARBA" id="ARBA00022801"/>
    </source>
</evidence>
<evidence type="ECO:0000313" key="6">
    <source>
        <dbReference type="Proteomes" id="UP000807342"/>
    </source>
</evidence>
<dbReference type="PROSITE" id="PS00122">
    <property type="entry name" value="CARBOXYLESTERASE_B_1"/>
    <property type="match status" value="1"/>
</dbReference>
<protein>
    <recommendedName>
        <fullName evidence="3">Carboxylic ester hydrolase</fullName>
        <ecNumber evidence="3">3.1.1.-</ecNumber>
    </recommendedName>
</protein>
<evidence type="ECO:0000313" key="5">
    <source>
        <dbReference type="EMBL" id="KAF9441554.1"/>
    </source>
</evidence>
<comment type="similarity">
    <text evidence="1 3">Belongs to the type-B carboxylesterase/lipase family.</text>
</comment>
<keyword evidence="6" id="KW-1185">Reference proteome</keyword>
<dbReference type="EMBL" id="MU151866">
    <property type="protein sequence ID" value="KAF9441554.1"/>
    <property type="molecule type" value="Genomic_DNA"/>
</dbReference>
<dbReference type="Gene3D" id="3.40.50.1820">
    <property type="entry name" value="alpha/beta hydrolase"/>
    <property type="match status" value="1"/>
</dbReference>
<dbReference type="OrthoDB" id="408631at2759"/>
<keyword evidence="3" id="KW-0732">Signal</keyword>
<feature type="chain" id="PRO_5040536169" description="Carboxylic ester hydrolase" evidence="3">
    <location>
        <begin position="25"/>
        <end position="549"/>
    </location>
</feature>